<reference evidence="3" key="1">
    <citation type="journal article" date="2019" name="Int. J. Syst. Evol. Microbiol.">
        <title>The Global Catalogue of Microorganisms (GCM) 10K type strain sequencing project: providing services to taxonomists for standard genome sequencing and annotation.</title>
        <authorList>
            <consortium name="The Broad Institute Genomics Platform"/>
            <consortium name="The Broad Institute Genome Sequencing Center for Infectious Disease"/>
            <person name="Wu L."/>
            <person name="Ma J."/>
        </authorList>
    </citation>
    <scope>NUCLEOTIDE SEQUENCE [LARGE SCALE GENOMIC DNA]</scope>
    <source>
        <strain evidence="3">JCM 17068</strain>
    </source>
</reference>
<evidence type="ECO:0000313" key="2">
    <source>
        <dbReference type="EMBL" id="GAA4051988.1"/>
    </source>
</evidence>
<dbReference type="PROSITE" id="PS51257">
    <property type="entry name" value="PROKAR_LIPOPROTEIN"/>
    <property type="match status" value="1"/>
</dbReference>
<keyword evidence="3" id="KW-1185">Reference proteome</keyword>
<organism evidence="2 3">
    <name type="scientific">Flavobacterium chungnamense</name>
    <dbReference type="NCBI Taxonomy" id="706182"/>
    <lineage>
        <taxon>Bacteria</taxon>
        <taxon>Pseudomonadati</taxon>
        <taxon>Bacteroidota</taxon>
        <taxon>Flavobacteriia</taxon>
        <taxon>Flavobacteriales</taxon>
        <taxon>Flavobacteriaceae</taxon>
        <taxon>Flavobacterium</taxon>
    </lineage>
</organism>
<evidence type="ECO:0000256" key="1">
    <source>
        <dbReference type="SAM" id="SignalP"/>
    </source>
</evidence>
<dbReference type="RefSeq" id="WP_345093732.1">
    <property type="nucleotide sequence ID" value="NZ_BAABCS010000017.1"/>
</dbReference>
<protein>
    <recommendedName>
        <fullName evidence="4">Cytochrome c domain-containing protein</fullName>
    </recommendedName>
</protein>
<evidence type="ECO:0008006" key="4">
    <source>
        <dbReference type="Google" id="ProtNLM"/>
    </source>
</evidence>
<comment type="caution">
    <text evidence="2">The sequence shown here is derived from an EMBL/GenBank/DDBJ whole genome shotgun (WGS) entry which is preliminary data.</text>
</comment>
<evidence type="ECO:0000313" key="3">
    <source>
        <dbReference type="Proteomes" id="UP001500426"/>
    </source>
</evidence>
<feature type="chain" id="PRO_5045045393" description="Cytochrome c domain-containing protein" evidence="1">
    <location>
        <begin position="22"/>
        <end position="115"/>
    </location>
</feature>
<dbReference type="Proteomes" id="UP001500426">
    <property type="component" value="Unassembled WGS sequence"/>
</dbReference>
<accession>A0ABP7USX0</accession>
<gene>
    <name evidence="2" type="ORF">GCM10022388_17650</name>
</gene>
<name>A0ABP7USX0_9FLAO</name>
<keyword evidence="1" id="KW-0732">Signal</keyword>
<feature type="signal peptide" evidence="1">
    <location>
        <begin position="1"/>
        <end position="21"/>
    </location>
</feature>
<proteinExistence type="predicted"/>
<sequence length="115" mass="12547">MKALKIIIVLMIACFIGFSCETQTYSEISGEVVNPTYTDNVKPIIVNNCLSCHSVAGGELPTMETYAQVRDAAENGNMICRIDDQSCGAVMPQSGRMPQTRINTIKKWAANGFPN</sequence>
<dbReference type="EMBL" id="BAABCS010000017">
    <property type="protein sequence ID" value="GAA4051988.1"/>
    <property type="molecule type" value="Genomic_DNA"/>
</dbReference>